<dbReference type="EMBL" id="CP045915">
    <property type="protein sequence ID" value="QGH35552.1"/>
    <property type="molecule type" value="Genomic_DNA"/>
</dbReference>
<dbReference type="CDD" id="cd06588">
    <property type="entry name" value="PhnB_like"/>
    <property type="match status" value="1"/>
</dbReference>
<proteinExistence type="predicted"/>
<evidence type="ECO:0000313" key="3">
    <source>
        <dbReference type="Proteomes" id="UP000339690"/>
    </source>
</evidence>
<protein>
    <submittedName>
        <fullName evidence="2">VOC family protein</fullName>
    </submittedName>
</protein>
<dbReference type="KEGG" id="grc:GI584_16520"/>
<dbReference type="Gene3D" id="3.10.180.10">
    <property type="entry name" value="2,3-Dihydroxybiphenyl 1,2-Dioxygenase, domain 1"/>
    <property type="match status" value="1"/>
</dbReference>
<dbReference type="AlphaFoldDB" id="A0A5Q2TN83"/>
<keyword evidence="3" id="KW-1185">Reference proteome</keyword>
<reference evidence="2 3" key="1">
    <citation type="submission" date="2019-11" db="EMBL/GenBank/DDBJ databases">
        <title>Gracilibacillus salitolerans sp. nov., a moderate halophile isolated from a saline soil in northwest China.</title>
        <authorList>
            <person name="Gan L."/>
        </authorList>
    </citation>
    <scope>NUCLEOTIDE SEQUENCE [LARGE SCALE GENOMIC DNA]</scope>
    <source>
        <strain evidence="2 3">SCU50</strain>
    </source>
</reference>
<dbReference type="RefSeq" id="WP_153791896.1">
    <property type="nucleotide sequence ID" value="NZ_CP045915.1"/>
</dbReference>
<gene>
    <name evidence="2" type="ORF">GI584_16520</name>
</gene>
<feature type="domain" description="PhnB-like" evidence="1">
    <location>
        <begin position="4"/>
        <end position="132"/>
    </location>
</feature>
<dbReference type="PANTHER" id="PTHR33990:SF1">
    <property type="entry name" value="PROTEIN YJDN"/>
    <property type="match status" value="1"/>
</dbReference>
<dbReference type="InterPro" id="IPR028973">
    <property type="entry name" value="PhnB-like"/>
</dbReference>
<dbReference type="Pfam" id="PF06983">
    <property type="entry name" value="3-dmu-9_3-mt"/>
    <property type="match status" value="1"/>
</dbReference>
<accession>A0A5Q2TN83</accession>
<dbReference type="PANTHER" id="PTHR33990">
    <property type="entry name" value="PROTEIN YJDN-RELATED"/>
    <property type="match status" value="1"/>
</dbReference>
<sequence>MPVNPYLMFNGNAREVIEFYEKTFQTEPAEIMTYGDMPVQKKEIPEEVKPLVVHGRIFVDGTPIMFSDVTPGMEYKEGNNVNLTVVSDNVELIQHAYKILQEDGKLEMEMQKTFWSENYAKLTDKYGIHWQLSTE</sequence>
<dbReference type="SUPFAM" id="SSF54593">
    <property type="entry name" value="Glyoxalase/Bleomycin resistance protein/Dihydroxybiphenyl dioxygenase"/>
    <property type="match status" value="1"/>
</dbReference>
<dbReference type="Proteomes" id="UP000339690">
    <property type="component" value="Chromosome"/>
</dbReference>
<dbReference type="InterPro" id="IPR029068">
    <property type="entry name" value="Glyas_Bleomycin-R_OHBP_Dase"/>
</dbReference>
<name>A0A5Q2TN83_9BACI</name>
<evidence type="ECO:0000259" key="1">
    <source>
        <dbReference type="Pfam" id="PF06983"/>
    </source>
</evidence>
<evidence type="ECO:0000313" key="2">
    <source>
        <dbReference type="EMBL" id="QGH35552.1"/>
    </source>
</evidence>
<organism evidence="2 3">
    <name type="scientific">Gracilibacillus salitolerans</name>
    <dbReference type="NCBI Taxonomy" id="2663022"/>
    <lineage>
        <taxon>Bacteria</taxon>
        <taxon>Bacillati</taxon>
        <taxon>Bacillota</taxon>
        <taxon>Bacilli</taxon>
        <taxon>Bacillales</taxon>
        <taxon>Bacillaceae</taxon>
        <taxon>Gracilibacillus</taxon>
    </lineage>
</organism>